<dbReference type="Proteomes" id="UP000289738">
    <property type="component" value="Chromosome B04"/>
</dbReference>
<evidence type="ECO:0000259" key="1">
    <source>
        <dbReference type="SMART" id="SM00575"/>
    </source>
</evidence>
<evidence type="ECO:0000313" key="2">
    <source>
        <dbReference type="EMBL" id="RYR14511.1"/>
    </source>
</evidence>
<dbReference type="InterPro" id="IPR006564">
    <property type="entry name" value="Znf_PMZ"/>
</dbReference>
<gene>
    <name evidence="2" type="ORF">Ahy_B04g071098</name>
</gene>
<comment type="caution">
    <text evidence="2">The sequence shown here is derived from an EMBL/GenBank/DDBJ whole genome shotgun (WGS) entry which is preliminary data.</text>
</comment>
<dbReference type="GO" id="GO:0008270">
    <property type="term" value="F:zinc ion binding"/>
    <property type="evidence" value="ECO:0007669"/>
    <property type="project" value="InterPro"/>
</dbReference>
<dbReference type="PANTHER" id="PTHR47718:SF7">
    <property type="entry name" value="PROTEIN FAR1-RELATED SEQUENCE"/>
    <property type="match status" value="1"/>
</dbReference>
<keyword evidence="3" id="KW-1185">Reference proteome</keyword>
<protein>
    <recommendedName>
        <fullName evidence="1">Zinc finger PMZ-type domain-containing protein</fullName>
    </recommendedName>
</protein>
<organism evidence="2 3">
    <name type="scientific">Arachis hypogaea</name>
    <name type="common">Peanut</name>
    <dbReference type="NCBI Taxonomy" id="3818"/>
    <lineage>
        <taxon>Eukaryota</taxon>
        <taxon>Viridiplantae</taxon>
        <taxon>Streptophyta</taxon>
        <taxon>Embryophyta</taxon>
        <taxon>Tracheophyta</taxon>
        <taxon>Spermatophyta</taxon>
        <taxon>Magnoliopsida</taxon>
        <taxon>eudicotyledons</taxon>
        <taxon>Gunneridae</taxon>
        <taxon>Pentapetalae</taxon>
        <taxon>rosids</taxon>
        <taxon>fabids</taxon>
        <taxon>Fabales</taxon>
        <taxon>Fabaceae</taxon>
        <taxon>Papilionoideae</taxon>
        <taxon>50 kb inversion clade</taxon>
        <taxon>dalbergioids sensu lato</taxon>
        <taxon>Dalbergieae</taxon>
        <taxon>Pterocarpus clade</taxon>
        <taxon>Arachis</taxon>
    </lineage>
</organism>
<proteinExistence type="predicted"/>
<sequence>MKVVFLQQEMEMETTEVGSANDDDCSLNQEMETEKCKCGGCKQCEIFTAENIINRTFPTSKSWFYKERLRYHLDRSRRLRILGGDANATISYLFGKANVDPMTMTRYSSTTEDRLGSLFWADGICRADYQYFGDVLTFDATYKKNKYKKPLKNATLKIKDPGLCESFKKFIYAKWDVDEFEEEWSKLVEEFGGSDITTSRCEGINNFIKRFVHSRHNILELVENLERALRDYHNTEMVAQFKTINFDPVLTTGLQSLEICATNIYTREIFKLVRKQIEEVVSLDIIHSQPLSTTMVYKICAFQKRVKTFTVVYDRNEKKLEFECCHWDHEGYPCSHMLCVLRREDVDELSESLILKRWIRDAKKYTNDQTVESTANDAEKGFLMRYGAMLVATMWMSFLAAQEVPLFGDMMNEVTRWTKDLEKRCSIKRQNGVTDVLHPAAEFIGDPCVAKTKGAPKLKKNETRKRSSCSNCFVKGHTKRHCPKLVDEGDRSHDHLPSRCTDTDEAAKEPLGATRCENNGCNCIAESSTKLMGSQSNLAGIGAFSGVQFYPTLSNLFPTPQGGVPGQPTTLQNIGHQWLLQRPWKLGIP</sequence>
<evidence type="ECO:0000313" key="3">
    <source>
        <dbReference type="Proteomes" id="UP000289738"/>
    </source>
</evidence>
<dbReference type="EMBL" id="SDMP01000014">
    <property type="protein sequence ID" value="RYR14511.1"/>
    <property type="molecule type" value="Genomic_DNA"/>
</dbReference>
<dbReference type="PANTHER" id="PTHR47718">
    <property type="entry name" value="OS01G0519700 PROTEIN"/>
    <property type="match status" value="1"/>
</dbReference>
<reference evidence="2 3" key="1">
    <citation type="submission" date="2019-01" db="EMBL/GenBank/DDBJ databases">
        <title>Sequencing of cultivated peanut Arachis hypogaea provides insights into genome evolution and oil improvement.</title>
        <authorList>
            <person name="Chen X."/>
        </authorList>
    </citation>
    <scope>NUCLEOTIDE SEQUENCE [LARGE SCALE GENOMIC DNA]</scope>
    <source>
        <strain evidence="3">cv. Fuhuasheng</strain>
        <tissue evidence="2">Leaves</tissue>
    </source>
</reference>
<feature type="domain" description="Zinc finger PMZ-type" evidence="1">
    <location>
        <begin position="324"/>
        <end position="347"/>
    </location>
</feature>
<dbReference type="AlphaFoldDB" id="A0A444ZK16"/>
<dbReference type="SMART" id="SM00575">
    <property type="entry name" value="ZnF_PMZ"/>
    <property type="match status" value="1"/>
</dbReference>
<accession>A0A444ZK16</accession>
<name>A0A444ZK16_ARAHY</name>